<dbReference type="SMART" id="SM00631">
    <property type="entry name" value="Zn_pept"/>
    <property type="match status" value="1"/>
</dbReference>
<keyword evidence="5" id="KW-0479">Metal-binding</keyword>
<dbReference type="PANTHER" id="PTHR11705">
    <property type="entry name" value="PROTEASE FAMILY M14 CARBOXYPEPTIDASE A,B"/>
    <property type="match status" value="1"/>
</dbReference>
<keyword evidence="6 12" id="KW-0732">Signal</keyword>
<keyword evidence="9" id="KW-0482">Metalloprotease</keyword>
<protein>
    <submittedName>
        <fullName evidence="15">Carboxypeptidase B</fullName>
    </submittedName>
</protein>
<feature type="chain" id="PRO_5045941574" evidence="12">
    <location>
        <begin position="22"/>
        <end position="449"/>
    </location>
</feature>
<dbReference type="PROSITE" id="PS52035">
    <property type="entry name" value="PEPTIDASE_M14"/>
    <property type="match status" value="1"/>
</dbReference>
<evidence type="ECO:0000259" key="13">
    <source>
        <dbReference type="PROSITE" id="PS52035"/>
    </source>
</evidence>
<keyword evidence="7" id="KW-0378">Hydrolase</keyword>
<evidence type="ECO:0000256" key="1">
    <source>
        <dbReference type="ARBA" id="ARBA00001947"/>
    </source>
</evidence>
<dbReference type="InterPro" id="IPR003146">
    <property type="entry name" value="M14A_act_pep"/>
</dbReference>
<sequence length="449" mass="51269">MNHRSLLLWMLFGSLLALAVARGNSNASLTGHVLGDHEDLNEIPVRYDDTELWRIHNISDALLWTVPVTEIMENKFGANIWKENPKYVDLSITKMQAKAARSFLNAHRMDTELLARNVQDLIDEEQLEGIRATQAKLGRRIRKASNDASGMNWNDYQSLETIYDYMREIRAKYPDICRLYTIGHTYGGRELKVLRISENPRDNKKIWIDGGIHAREWISPATVTFILSKLMDDWENQPKYIRELTWYIMPVMNPDGYHYSRTVNRLWRKNRSPSTRHANCFGVDLNRNFDIGWTSQGSSKDPCSDIYRGSAPNSELETKAVAEFLSKRKYNLEAYLTYHSYGQLIVYPWAFKAVKVKDANVLQRVANTAAERIIQKTGTPYKAAVTHEVLGIAGGGSDDWSRGVLGVKYVYTVELRDRGLNGFVLPPKYIKDTAIEGWTVAETVAQAIG</sequence>
<feature type="signal peptide" evidence="12">
    <location>
        <begin position="1"/>
        <end position="21"/>
    </location>
</feature>
<dbReference type="Gene3D" id="3.40.630.10">
    <property type="entry name" value="Zn peptidases"/>
    <property type="match status" value="1"/>
</dbReference>
<evidence type="ECO:0000313" key="14">
    <source>
        <dbReference type="Proteomes" id="UP000694904"/>
    </source>
</evidence>
<reference evidence="14" key="1">
    <citation type="journal article" date="1997" name="Nucleic Acids Res.">
        <title>tRNAscan-SE: a program for improved detection of transfer RNA genes in genomic sequence.</title>
        <authorList>
            <person name="Lowe T.M."/>
            <person name="Eddy S.R."/>
        </authorList>
    </citation>
    <scope>NUCLEOTIDE SEQUENCE [LARGE SCALE GENOMIC DNA]</scope>
</reference>
<evidence type="ECO:0000256" key="12">
    <source>
        <dbReference type="SAM" id="SignalP"/>
    </source>
</evidence>
<evidence type="ECO:0000256" key="5">
    <source>
        <dbReference type="ARBA" id="ARBA00022723"/>
    </source>
</evidence>
<keyword evidence="4" id="KW-0645">Protease</keyword>
<evidence type="ECO:0000256" key="2">
    <source>
        <dbReference type="ARBA" id="ARBA00005988"/>
    </source>
</evidence>
<dbReference type="InterPro" id="IPR057246">
    <property type="entry name" value="CARBOXYPEPT_ZN_1"/>
</dbReference>
<evidence type="ECO:0000256" key="8">
    <source>
        <dbReference type="ARBA" id="ARBA00022833"/>
    </source>
</evidence>
<feature type="domain" description="Peptidase M14" evidence="13">
    <location>
        <begin position="155"/>
        <end position="448"/>
    </location>
</feature>
<comment type="similarity">
    <text evidence="2 11">Belongs to the peptidase M14 family.</text>
</comment>
<keyword evidence="14" id="KW-1185">Reference proteome</keyword>
<feature type="active site" description="Proton donor/acceptor" evidence="11">
    <location>
        <position position="414"/>
    </location>
</feature>
<dbReference type="PROSITE" id="PS00132">
    <property type="entry name" value="CARBOXYPEPT_ZN_1"/>
    <property type="match status" value="1"/>
</dbReference>
<dbReference type="RefSeq" id="XP_017869635.1">
    <property type="nucleotide sequence ID" value="XM_018014146.1"/>
</dbReference>
<dbReference type="GeneID" id="108618220"/>
<keyword evidence="8" id="KW-0862">Zinc</keyword>
<proteinExistence type="inferred from homology"/>
<evidence type="ECO:0000313" key="15">
    <source>
        <dbReference type="RefSeq" id="XP_017869635.1"/>
    </source>
</evidence>
<gene>
    <name evidence="15" type="primary">LOC108618220</name>
</gene>
<evidence type="ECO:0000256" key="4">
    <source>
        <dbReference type="ARBA" id="ARBA00022670"/>
    </source>
</evidence>
<dbReference type="Pfam" id="PF02244">
    <property type="entry name" value="Propep_M14"/>
    <property type="match status" value="1"/>
</dbReference>
<keyword evidence="10" id="KW-1015">Disulfide bond</keyword>
<comment type="cofactor">
    <cofactor evidence="1">
        <name>Zn(2+)</name>
        <dbReference type="ChEBI" id="CHEBI:29105"/>
    </cofactor>
</comment>
<accession>A0ABM1PQZ9</accession>
<dbReference type="InterPro" id="IPR000834">
    <property type="entry name" value="Peptidase_M14"/>
</dbReference>
<evidence type="ECO:0000256" key="3">
    <source>
        <dbReference type="ARBA" id="ARBA00022645"/>
    </source>
</evidence>
<dbReference type="SUPFAM" id="SSF53187">
    <property type="entry name" value="Zn-dependent exopeptidases"/>
    <property type="match status" value="1"/>
</dbReference>
<dbReference type="PANTHER" id="PTHR11705:SF91">
    <property type="entry name" value="FI01817P-RELATED"/>
    <property type="match status" value="1"/>
</dbReference>
<dbReference type="CDD" id="cd03860">
    <property type="entry name" value="M14_CP_A-B_like"/>
    <property type="match status" value="1"/>
</dbReference>
<reference evidence="15" key="3">
    <citation type="submission" date="2025-08" db="UniProtKB">
        <authorList>
            <consortium name="RefSeq"/>
        </authorList>
    </citation>
    <scope>IDENTIFICATION</scope>
    <source>
        <tissue evidence="15">Whole organism</tissue>
    </source>
</reference>
<evidence type="ECO:0000256" key="7">
    <source>
        <dbReference type="ARBA" id="ARBA00022801"/>
    </source>
</evidence>
<evidence type="ECO:0000256" key="9">
    <source>
        <dbReference type="ARBA" id="ARBA00023049"/>
    </source>
</evidence>
<evidence type="ECO:0000256" key="6">
    <source>
        <dbReference type="ARBA" id="ARBA00022729"/>
    </source>
</evidence>
<keyword evidence="3 15" id="KW-0121">Carboxypeptidase</keyword>
<name>A0ABM1PQZ9_DROAR</name>
<organism evidence="14 15">
    <name type="scientific">Drosophila arizonae</name>
    <name type="common">Fruit fly</name>
    <dbReference type="NCBI Taxonomy" id="7263"/>
    <lineage>
        <taxon>Eukaryota</taxon>
        <taxon>Metazoa</taxon>
        <taxon>Ecdysozoa</taxon>
        <taxon>Arthropoda</taxon>
        <taxon>Hexapoda</taxon>
        <taxon>Insecta</taxon>
        <taxon>Pterygota</taxon>
        <taxon>Neoptera</taxon>
        <taxon>Endopterygota</taxon>
        <taxon>Diptera</taxon>
        <taxon>Brachycera</taxon>
        <taxon>Muscomorpha</taxon>
        <taxon>Ephydroidea</taxon>
        <taxon>Drosophilidae</taxon>
        <taxon>Drosophila</taxon>
    </lineage>
</organism>
<dbReference type="Gene3D" id="3.30.70.340">
    <property type="entry name" value="Metallocarboxypeptidase-like"/>
    <property type="match status" value="1"/>
</dbReference>
<evidence type="ECO:0000256" key="11">
    <source>
        <dbReference type="PROSITE-ProRule" id="PRU01379"/>
    </source>
</evidence>
<dbReference type="GO" id="GO:0004180">
    <property type="term" value="F:carboxypeptidase activity"/>
    <property type="evidence" value="ECO:0007669"/>
    <property type="project" value="UniProtKB-KW"/>
</dbReference>
<reference evidence="14" key="2">
    <citation type="journal article" date="2016" name="G3 (Bethesda)">
        <title>Genome Evolution in Three Species of Cactophilic Drosophila.</title>
        <authorList>
            <person name="Sanchez-Flores A."/>
            <person name="Penazola F."/>
            <person name="Carpinteyro-Ponce J."/>
            <person name="Nazario-Yepiz N."/>
            <person name="Abreu-Goodger C."/>
            <person name="Machado C.A."/>
            <person name="Markow T.A."/>
        </authorList>
    </citation>
    <scope>NUCLEOTIDE SEQUENCE [LARGE SCALE GENOMIC DNA]</scope>
</reference>
<dbReference type="PRINTS" id="PR00765">
    <property type="entry name" value="CRBOXYPTASEA"/>
</dbReference>
<dbReference type="Proteomes" id="UP000694904">
    <property type="component" value="Chromosome X"/>
</dbReference>
<dbReference type="SUPFAM" id="SSF54897">
    <property type="entry name" value="Protease propeptides/inhibitors"/>
    <property type="match status" value="1"/>
</dbReference>
<dbReference type="InterPro" id="IPR036990">
    <property type="entry name" value="M14A-like_propep"/>
</dbReference>
<evidence type="ECO:0000256" key="10">
    <source>
        <dbReference type="ARBA" id="ARBA00023157"/>
    </source>
</evidence>
<dbReference type="Pfam" id="PF00246">
    <property type="entry name" value="Peptidase_M14"/>
    <property type="match status" value="1"/>
</dbReference>